<evidence type="ECO:0000259" key="2">
    <source>
        <dbReference type="Pfam" id="PF15477"/>
    </source>
</evidence>
<evidence type="ECO:0000256" key="1">
    <source>
        <dbReference type="SAM" id="MobiDB-lite"/>
    </source>
</evidence>
<feature type="compositionally biased region" description="Basic residues" evidence="1">
    <location>
        <begin position="80"/>
        <end position="89"/>
    </location>
</feature>
<feature type="compositionally biased region" description="Basic residues" evidence="1">
    <location>
        <begin position="28"/>
        <end position="38"/>
    </location>
</feature>
<dbReference type="OrthoDB" id="10590904at2759"/>
<feature type="compositionally biased region" description="Basic and acidic residues" evidence="1">
    <location>
        <begin position="90"/>
        <end position="105"/>
    </location>
</feature>
<feature type="compositionally biased region" description="Basic and acidic residues" evidence="1">
    <location>
        <begin position="39"/>
        <end position="51"/>
    </location>
</feature>
<gene>
    <name evidence="3" type="ORF">GSOID_T00012913001</name>
</gene>
<reference evidence="3" key="1">
    <citation type="journal article" date="2010" name="Science">
        <title>Plasticity of animal genome architecture unmasked by rapid evolution of a pelagic tunicate.</title>
        <authorList>
            <person name="Denoeud F."/>
            <person name="Henriet S."/>
            <person name="Mungpakdee S."/>
            <person name="Aury J.M."/>
            <person name="Da Silva C."/>
            <person name="Brinkmann H."/>
            <person name="Mikhaleva J."/>
            <person name="Olsen L.C."/>
            <person name="Jubin C."/>
            <person name="Canestro C."/>
            <person name="Bouquet J.M."/>
            <person name="Danks G."/>
            <person name="Poulain J."/>
            <person name="Campsteijn C."/>
            <person name="Adamski M."/>
            <person name="Cross I."/>
            <person name="Yadetie F."/>
            <person name="Muffato M."/>
            <person name="Louis A."/>
            <person name="Butcher S."/>
            <person name="Tsagkogeorga G."/>
            <person name="Konrad A."/>
            <person name="Singh S."/>
            <person name="Jensen M.F."/>
            <person name="Cong E.H."/>
            <person name="Eikeseth-Otteraa H."/>
            <person name="Noel B."/>
            <person name="Anthouard V."/>
            <person name="Porcel B.M."/>
            <person name="Kachouri-Lafond R."/>
            <person name="Nishino A."/>
            <person name="Ugolini M."/>
            <person name="Chourrout P."/>
            <person name="Nishida H."/>
            <person name="Aasland R."/>
            <person name="Huzurbazar S."/>
            <person name="Westhof E."/>
            <person name="Delsuc F."/>
            <person name="Lehrach H."/>
            <person name="Reinhardt R."/>
            <person name="Weissenbach J."/>
            <person name="Roy S.W."/>
            <person name="Artiguenave F."/>
            <person name="Postlethwait J.H."/>
            <person name="Manak J.R."/>
            <person name="Thompson E.M."/>
            <person name="Jaillon O."/>
            <person name="Du Pasquier L."/>
            <person name="Boudinot P."/>
            <person name="Liberles D.A."/>
            <person name="Volff J.N."/>
            <person name="Philippe H."/>
            <person name="Lenhard B."/>
            <person name="Roest Crollius H."/>
            <person name="Wincker P."/>
            <person name="Chourrout D."/>
        </authorList>
    </citation>
    <scope>NUCLEOTIDE SEQUENCE [LARGE SCALE GENOMIC DNA]</scope>
</reference>
<accession>E4XJV7</accession>
<feature type="compositionally biased region" description="Basic and acidic residues" evidence="1">
    <location>
        <begin position="1"/>
        <end position="27"/>
    </location>
</feature>
<dbReference type="Proteomes" id="UP000001307">
    <property type="component" value="Unassembled WGS sequence"/>
</dbReference>
<protein>
    <recommendedName>
        <fullName evidence="2">Small acidic protein-like domain-containing protein</fullName>
    </recommendedName>
</protein>
<evidence type="ECO:0000313" key="3">
    <source>
        <dbReference type="EMBL" id="CBY24743.1"/>
    </source>
</evidence>
<dbReference type="AlphaFoldDB" id="E4XJV7"/>
<feature type="domain" description="Small acidic protein-like" evidence="2">
    <location>
        <begin position="138"/>
        <end position="210"/>
    </location>
</feature>
<keyword evidence="4" id="KW-1185">Reference proteome</keyword>
<dbReference type="InParanoid" id="E4XJV7"/>
<dbReference type="EMBL" id="FN653062">
    <property type="protein sequence ID" value="CBY24743.1"/>
    <property type="molecule type" value="Genomic_DNA"/>
</dbReference>
<dbReference type="Pfam" id="PF15477">
    <property type="entry name" value="SMAP"/>
    <property type="match status" value="1"/>
</dbReference>
<feature type="region of interest" description="Disordered" evidence="1">
    <location>
        <begin position="1"/>
        <end position="120"/>
    </location>
</feature>
<sequence length="219" mass="25485">MGKDKESYKKNLKKFEEISRDLDEERRSMKKKKKKDRKRSPSPEKEEEVRPKKSKKEKRNSKSPDPEPVVEESQEPLKETKKKKKKKKKEKDEEKPVDQEKHIEPIRITADDVASMAQEAEKEELKQEIVHMGQYTGAKLEGGDARLNKFARLLGGKKKYSKGLFAAKKVESQRKAHENVVDGEALNNRLEEQFDRARSFHHGYGQGGYGYGRNRAFQQ</sequence>
<organism evidence="3">
    <name type="scientific">Oikopleura dioica</name>
    <name type="common">Tunicate</name>
    <dbReference type="NCBI Taxonomy" id="34765"/>
    <lineage>
        <taxon>Eukaryota</taxon>
        <taxon>Metazoa</taxon>
        <taxon>Chordata</taxon>
        <taxon>Tunicata</taxon>
        <taxon>Appendicularia</taxon>
        <taxon>Copelata</taxon>
        <taxon>Oikopleuridae</taxon>
        <taxon>Oikopleura</taxon>
    </lineage>
</organism>
<proteinExistence type="predicted"/>
<name>E4XJV7_OIKDI</name>
<dbReference type="InterPro" id="IPR028124">
    <property type="entry name" value="SMAP_dom"/>
</dbReference>
<evidence type="ECO:0000313" key="4">
    <source>
        <dbReference type="Proteomes" id="UP000001307"/>
    </source>
</evidence>